<dbReference type="AlphaFoldDB" id="A0A317EP80"/>
<reference evidence="6 7" key="1">
    <citation type="submission" date="2018-05" db="EMBL/GenBank/DDBJ databases">
        <title>Pedobacter paludis sp. nov., isolated from wetland soil.</title>
        <authorList>
            <person name="Zhang Y."/>
            <person name="Wang G."/>
        </authorList>
    </citation>
    <scope>NUCLEOTIDE SEQUENCE [LARGE SCALE GENOMIC DNA]</scope>
    <source>
        <strain evidence="6 7">KCTC22721</strain>
    </source>
</reference>
<sequence length="423" mass="47020">MNKDIKICIIGLGYVGLPLAVEFGKKYNTIGFDINTSRIEELKGGFDRTLEVDSQNLELAQKLTYSFTPEEIHDANIFIITVPTPVDKYNKPDLTPLKKASELVGNVLKEGDIVIYESTVYPGATEDECVPVLEKKSGLKFNKDFFAGYSPERINPGDKEHTVAKILKVTSGSTPEIATVVDNLYASIITAGTFKASCIKVAEAAKVIENSQRDINIAFVNELAKIFNLLGIDTQEVLEAAGTKWNFLKFSPGLVGGHCIGVDPYYLAQKAQEVGYHPEIILAGRRLNDNMGSYVADETIKLLVRKQINVSTAKILIMGITFKENCPDVRNTKVTDIIRELQRYHMDITILDPWADKESVKTEYGLTIINEINDSLHKQFEGIIVAVGHKEFLEIDISDLKHPSGIIFDVKGILPKNTVDRRL</sequence>
<dbReference type="PIRSF" id="PIRSF000124">
    <property type="entry name" value="UDPglc_GDPman_dh"/>
    <property type="match status" value="1"/>
</dbReference>
<accession>A0A317EP80</accession>
<dbReference type="GO" id="GO:0016616">
    <property type="term" value="F:oxidoreductase activity, acting on the CH-OH group of donors, NAD or NADP as acceptor"/>
    <property type="evidence" value="ECO:0007669"/>
    <property type="project" value="InterPro"/>
</dbReference>
<dbReference type="NCBIfam" id="TIGR03026">
    <property type="entry name" value="NDP-sugDHase"/>
    <property type="match status" value="1"/>
</dbReference>
<keyword evidence="7" id="KW-1185">Reference proteome</keyword>
<evidence type="ECO:0000256" key="3">
    <source>
        <dbReference type="ARBA" id="ARBA00023027"/>
    </source>
</evidence>
<dbReference type="GO" id="GO:0051287">
    <property type="term" value="F:NAD binding"/>
    <property type="evidence" value="ECO:0007669"/>
    <property type="project" value="InterPro"/>
</dbReference>
<organism evidence="6 7">
    <name type="scientific">Pedobacter yonginense</name>
    <dbReference type="NCBI Taxonomy" id="651869"/>
    <lineage>
        <taxon>Bacteria</taxon>
        <taxon>Pseudomonadati</taxon>
        <taxon>Bacteroidota</taxon>
        <taxon>Sphingobacteriia</taxon>
        <taxon>Sphingobacteriales</taxon>
        <taxon>Sphingobacteriaceae</taxon>
        <taxon>Pedobacter</taxon>
    </lineage>
</organism>
<dbReference type="SUPFAM" id="SSF51735">
    <property type="entry name" value="NAD(P)-binding Rossmann-fold domains"/>
    <property type="match status" value="1"/>
</dbReference>
<dbReference type="InterPro" id="IPR017476">
    <property type="entry name" value="UDP-Glc/GDP-Man"/>
</dbReference>
<dbReference type="GO" id="GO:0016628">
    <property type="term" value="F:oxidoreductase activity, acting on the CH-CH group of donors, NAD or NADP as acceptor"/>
    <property type="evidence" value="ECO:0007669"/>
    <property type="project" value="InterPro"/>
</dbReference>
<evidence type="ECO:0000259" key="5">
    <source>
        <dbReference type="SMART" id="SM00984"/>
    </source>
</evidence>
<proteinExistence type="inferred from homology"/>
<dbReference type="Pfam" id="PF03720">
    <property type="entry name" value="UDPG_MGDP_dh_C"/>
    <property type="match status" value="1"/>
</dbReference>
<dbReference type="InterPro" id="IPR014027">
    <property type="entry name" value="UDP-Glc/GDP-Man_DH_C"/>
</dbReference>
<dbReference type="SUPFAM" id="SSF48179">
    <property type="entry name" value="6-phosphogluconate dehydrogenase C-terminal domain-like"/>
    <property type="match status" value="1"/>
</dbReference>
<dbReference type="PANTHER" id="PTHR43491">
    <property type="entry name" value="UDP-N-ACETYL-D-MANNOSAMINE DEHYDROGENASE"/>
    <property type="match status" value="1"/>
</dbReference>
<keyword evidence="2" id="KW-0560">Oxidoreductase</keyword>
<dbReference type="Gene3D" id="3.40.50.720">
    <property type="entry name" value="NAD(P)-binding Rossmann-like Domain"/>
    <property type="match status" value="2"/>
</dbReference>
<dbReference type="Proteomes" id="UP000245379">
    <property type="component" value="Unassembled WGS sequence"/>
</dbReference>
<evidence type="ECO:0000313" key="7">
    <source>
        <dbReference type="Proteomes" id="UP000245379"/>
    </source>
</evidence>
<dbReference type="InterPro" id="IPR014026">
    <property type="entry name" value="UDP-Glc/GDP-Man_DH_dimer"/>
</dbReference>
<dbReference type="GO" id="GO:0000271">
    <property type="term" value="P:polysaccharide biosynthetic process"/>
    <property type="evidence" value="ECO:0007669"/>
    <property type="project" value="InterPro"/>
</dbReference>
<dbReference type="InterPro" id="IPR008927">
    <property type="entry name" value="6-PGluconate_DH-like_C_sf"/>
</dbReference>
<dbReference type="Pfam" id="PF03721">
    <property type="entry name" value="UDPG_MGDP_dh_N"/>
    <property type="match status" value="1"/>
</dbReference>
<evidence type="ECO:0000313" key="6">
    <source>
        <dbReference type="EMBL" id="PWS28165.1"/>
    </source>
</evidence>
<dbReference type="SMART" id="SM00984">
    <property type="entry name" value="UDPG_MGDP_dh_C"/>
    <property type="match status" value="1"/>
</dbReference>
<dbReference type="RefSeq" id="WP_109925924.1">
    <property type="nucleotide sequence ID" value="NZ_QGNZ01000002.1"/>
</dbReference>
<dbReference type="InterPro" id="IPR036220">
    <property type="entry name" value="UDP-Glc/GDP-Man_DH_C_sf"/>
</dbReference>
<comment type="caution">
    <text evidence="6">The sequence shown here is derived from an EMBL/GenBank/DDBJ whole genome shotgun (WGS) entry which is preliminary data.</text>
</comment>
<evidence type="ECO:0000256" key="1">
    <source>
        <dbReference type="ARBA" id="ARBA00006601"/>
    </source>
</evidence>
<dbReference type="PIRSF" id="PIRSF500136">
    <property type="entry name" value="UDP_ManNAc_DH"/>
    <property type="match status" value="1"/>
</dbReference>
<evidence type="ECO:0000256" key="2">
    <source>
        <dbReference type="ARBA" id="ARBA00023002"/>
    </source>
</evidence>
<comment type="similarity">
    <text evidence="1 4">Belongs to the UDP-glucose/GDP-mannose dehydrogenase family.</text>
</comment>
<dbReference type="InterPro" id="IPR028359">
    <property type="entry name" value="UDP_ManNAc/GlcNAc_DH"/>
</dbReference>
<dbReference type="InterPro" id="IPR036291">
    <property type="entry name" value="NAD(P)-bd_dom_sf"/>
</dbReference>
<dbReference type="OrthoDB" id="9803238at2"/>
<dbReference type="PANTHER" id="PTHR43491:SF2">
    <property type="entry name" value="UDP-N-ACETYL-D-MANNOSAMINE DEHYDROGENASE"/>
    <property type="match status" value="1"/>
</dbReference>
<protein>
    <submittedName>
        <fullName evidence="6">Nucleotide sugar dehydrogenase</fullName>
    </submittedName>
</protein>
<dbReference type="EMBL" id="QGNZ01000002">
    <property type="protein sequence ID" value="PWS28165.1"/>
    <property type="molecule type" value="Genomic_DNA"/>
</dbReference>
<dbReference type="SUPFAM" id="SSF52413">
    <property type="entry name" value="UDP-glucose/GDP-mannose dehydrogenase C-terminal domain"/>
    <property type="match status" value="1"/>
</dbReference>
<dbReference type="Pfam" id="PF00984">
    <property type="entry name" value="UDPG_MGDP_dh"/>
    <property type="match status" value="1"/>
</dbReference>
<name>A0A317EP80_9SPHI</name>
<evidence type="ECO:0000256" key="4">
    <source>
        <dbReference type="PIRNR" id="PIRNR000124"/>
    </source>
</evidence>
<keyword evidence="3" id="KW-0520">NAD</keyword>
<feature type="domain" description="UDP-glucose/GDP-mannose dehydrogenase C-terminal" evidence="5">
    <location>
        <begin position="316"/>
        <end position="416"/>
    </location>
</feature>
<dbReference type="InterPro" id="IPR001732">
    <property type="entry name" value="UDP-Glc/GDP-Man_DH_N"/>
</dbReference>
<gene>
    <name evidence="6" type="ORF">DHW03_11485</name>
</gene>